<dbReference type="SUPFAM" id="SSF56219">
    <property type="entry name" value="DNase I-like"/>
    <property type="match status" value="1"/>
</dbReference>
<sequence>MNPSLPVVDTALPVAQVFKGRDRGLGRGPRLTSELRSPTGSLKILQCNINGLSTPATRTKLEQLIDIADRNGVQIVVLQETLN</sequence>
<comment type="caution">
    <text evidence="1">The sequence shown here is derived from an EMBL/GenBank/DDBJ whole genome shotgun (WGS) entry which is preliminary data.</text>
</comment>
<proteinExistence type="predicted"/>
<dbReference type="EMBL" id="BMAU01021220">
    <property type="protein sequence ID" value="GFY00374.1"/>
    <property type="molecule type" value="Genomic_DNA"/>
</dbReference>
<evidence type="ECO:0000313" key="1">
    <source>
        <dbReference type="EMBL" id="GFY00374.1"/>
    </source>
</evidence>
<accession>A0A8X6RSS6</accession>
<organism evidence="1 2">
    <name type="scientific">Trichonephila clavipes</name>
    <name type="common">Golden silk orbweaver</name>
    <name type="synonym">Nephila clavipes</name>
    <dbReference type="NCBI Taxonomy" id="2585209"/>
    <lineage>
        <taxon>Eukaryota</taxon>
        <taxon>Metazoa</taxon>
        <taxon>Ecdysozoa</taxon>
        <taxon>Arthropoda</taxon>
        <taxon>Chelicerata</taxon>
        <taxon>Arachnida</taxon>
        <taxon>Araneae</taxon>
        <taxon>Araneomorphae</taxon>
        <taxon>Entelegynae</taxon>
        <taxon>Araneoidea</taxon>
        <taxon>Nephilidae</taxon>
        <taxon>Trichonephila</taxon>
    </lineage>
</organism>
<keyword evidence="2" id="KW-1185">Reference proteome</keyword>
<dbReference type="Proteomes" id="UP000887159">
    <property type="component" value="Unassembled WGS sequence"/>
</dbReference>
<gene>
    <name evidence="1" type="ORF">TNCV_1664131</name>
</gene>
<dbReference type="AlphaFoldDB" id="A0A8X6RSS6"/>
<dbReference type="InterPro" id="IPR036691">
    <property type="entry name" value="Endo/exonu/phosph_ase_sf"/>
</dbReference>
<evidence type="ECO:0008006" key="3">
    <source>
        <dbReference type="Google" id="ProtNLM"/>
    </source>
</evidence>
<evidence type="ECO:0000313" key="2">
    <source>
        <dbReference type="Proteomes" id="UP000887159"/>
    </source>
</evidence>
<dbReference type="Gene3D" id="3.60.10.10">
    <property type="entry name" value="Endonuclease/exonuclease/phosphatase"/>
    <property type="match status" value="1"/>
</dbReference>
<name>A0A8X6RSS6_TRICX</name>
<protein>
    <recommendedName>
        <fullName evidence="3">Endonuclease/exonuclease/phosphatase domain-containing protein</fullName>
    </recommendedName>
</protein>
<reference evidence="1" key="1">
    <citation type="submission" date="2020-08" db="EMBL/GenBank/DDBJ databases">
        <title>Multicomponent nature underlies the extraordinary mechanical properties of spider dragline silk.</title>
        <authorList>
            <person name="Kono N."/>
            <person name="Nakamura H."/>
            <person name="Mori M."/>
            <person name="Yoshida Y."/>
            <person name="Ohtoshi R."/>
            <person name="Malay A.D."/>
            <person name="Moran D.A.P."/>
            <person name="Tomita M."/>
            <person name="Numata K."/>
            <person name="Arakawa K."/>
        </authorList>
    </citation>
    <scope>NUCLEOTIDE SEQUENCE</scope>
</reference>